<evidence type="ECO:0000313" key="11">
    <source>
        <dbReference type="Proteomes" id="UP000325577"/>
    </source>
</evidence>
<dbReference type="OrthoDB" id="426718at2759"/>
<evidence type="ECO:0000313" key="10">
    <source>
        <dbReference type="EMBL" id="KAA8538916.1"/>
    </source>
</evidence>
<evidence type="ECO:0000256" key="6">
    <source>
        <dbReference type="ARBA" id="ARBA00022946"/>
    </source>
</evidence>
<evidence type="ECO:0000256" key="4">
    <source>
        <dbReference type="ARBA" id="ARBA00022640"/>
    </source>
</evidence>
<evidence type="ECO:0000259" key="9">
    <source>
        <dbReference type="Pfam" id="PF01764"/>
    </source>
</evidence>
<comment type="subcellular location">
    <subcellularLocation>
        <location evidence="1">Plastid</location>
        <location evidence="1">Chloroplast</location>
    </subcellularLocation>
</comment>
<feature type="domain" description="Fungal lipase-type" evidence="9">
    <location>
        <begin position="169"/>
        <end position="326"/>
    </location>
</feature>
<proteinExistence type="inferred from homology"/>
<comment type="similarity">
    <text evidence="2">Belongs to the AB hydrolase superfamily. Lipase family.</text>
</comment>
<protein>
    <recommendedName>
        <fullName evidence="9">Fungal lipase-type domain-containing protein</fullName>
    </recommendedName>
</protein>
<dbReference type="GO" id="GO:0016042">
    <property type="term" value="P:lipid catabolic process"/>
    <property type="evidence" value="ECO:0007669"/>
    <property type="project" value="UniProtKB-KW"/>
</dbReference>
<evidence type="ECO:0000256" key="3">
    <source>
        <dbReference type="ARBA" id="ARBA00022528"/>
    </source>
</evidence>
<evidence type="ECO:0000256" key="1">
    <source>
        <dbReference type="ARBA" id="ARBA00004229"/>
    </source>
</evidence>
<keyword evidence="3" id="KW-0150">Chloroplast</keyword>
<dbReference type="InterPro" id="IPR002921">
    <property type="entry name" value="Fungal_lipase-type"/>
</dbReference>
<dbReference type="Proteomes" id="UP000325577">
    <property type="component" value="Linkage Group LG14"/>
</dbReference>
<dbReference type="InterPro" id="IPR029058">
    <property type="entry name" value="AB_hydrolase_fold"/>
</dbReference>
<accession>A0A5J5B976</accession>
<dbReference type="GO" id="GO:0008970">
    <property type="term" value="F:phospholipase A1 activity"/>
    <property type="evidence" value="ECO:0007669"/>
    <property type="project" value="TreeGrafter"/>
</dbReference>
<evidence type="ECO:0000256" key="5">
    <source>
        <dbReference type="ARBA" id="ARBA00022801"/>
    </source>
</evidence>
<gene>
    <name evidence="10" type="ORF">F0562_025608</name>
</gene>
<keyword evidence="7" id="KW-0442">Lipid degradation</keyword>
<evidence type="ECO:0000256" key="8">
    <source>
        <dbReference type="ARBA" id="ARBA00023098"/>
    </source>
</evidence>
<keyword evidence="4" id="KW-0934">Plastid</keyword>
<keyword evidence="6" id="KW-0809">Transit peptide</keyword>
<name>A0A5J5B976_9ASTE</name>
<dbReference type="PANTHER" id="PTHR31403:SF4">
    <property type="entry name" value="PHOSPHOLIPASE A1-IALPHA2, CHLOROPLASTIC"/>
    <property type="match status" value="1"/>
</dbReference>
<dbReference type="EMBL" id="CM018037">
    <property type="protein sequence ID" value="KAA8538916.1"/>
    <property type="molecule type" value="Genomic_DNA"/>
</dbReference>
<dbReference type="Gene3D" id="3.40.50.1820">
    <property type="entry name" value="alpha/beta hydrolase"/>
    <property type="match status" value="1"/>
</dbReference>
<dbReference type="PANTHER" id="PTHR31403">
    <property type="entry name" value="PHOSPHOLIPASE A1-IBETA2, CHLOROPLASTIC"/>
    <property type="match status" value="1"/>
</dbReference>
<reference evidence="10 11" key="1">
    <citation type="submission" date="2019-09" db="EMBL/GenBank/DDBJ databases">
        <title>A chromosome-level genome assembly of the Chinese tupelo Nyssa sinensis.</title>
        <authorList>
            <person name="Yang X."/>
            <person name="Kang M."/>
            <person name="Yang Y."/>
            <person name="Xiong H."/>
            <person name="Wang M."/>
            <person name="Zhang Z."/>
            <person name="Wang Z."/>
            <person name="Wu H."/>
            <person name="Ma T."/>
            <person name="Liu J."/>
            <person name="Xi Z."/>
        </authorList>
    </citation>
    <scope>NUCLEOTIDE SEQUENCE [LARGE SCALE GENOMIC DNA]</scope>
    <source>
        <strain evidence="10">J267</strain>
        <tissue evidence="10">Leaf</tissue>
    </source>
</reference>
<dbReference type="Pfam" id="PF01764">
    <property type="entry name" value="Lipase_3"/>
    <property type="match status" value="1"/>
</dbReference>
<sequence length="339" mass="37921">MASCDFGEPCATGNSFFRPVTLPNQSSKYSSHRSVSGSIASKIMQKTSTSLPRVWREIQGSNNWENLMEPLNPLLQHEIIRYGEFITASYKAFNLNPSSKRYLNCKYARKNMLKEVGMMNSGYEVTRYVYTAPNINIPIHNAICRGCWIGYVAVSSDDKVKRLGRRDIVIVFRGTVTQPEWIANFMSSLTPANLDPLNSRPDVKVESGFLSLYTSEDSDSKFGVKNCREQLLSEVSQNINKYKGEEISITISGHSMGSSIALLLAYDIAELGLNMYSSSQKIPITVYSFGGPRVGNSGFKKRCEELGIKVLRIVNINDPITNLPGVIFNEKLKIRTSNH</sequence>
<dbReference type="SUPFAM" id="SSF53474">
    <property type="entry name" value="alpha/beta-Hydrolases"/>
    <property type="match status" value="1"/>
</dbReference>
<evidence type="ECO:0000256" key="7">
    <source>
        <dbReference type="ARBA" id="ARBA00022963"/>
    </source>
</evidence>
<evidence type="ECO:0000256" key="2">
    <source>
        <dbReference type="ARBA" id="ARBA00010701"/>
    </source>
</evidence>
<dbReference type="GO" id="GO:0009507">
    <property type="term" value="C:chloroplast"/>
    <property type="evidence" value="ECO:0007669"/>
    <property type="project" value="UniProtKB-SubCell"/>
</dbReference>
<dbReference type="CDD" id="cd00519">
    <property type="entry name" value="Lipase_3"/>
    <property type="match status" value="1"/>
</dbReference>
<dbReference type="AlphaFoldDB" id="A0A5J5B976"/>
<organism evidence="10 11">
    <name type="scientific">Nyssa sinensis</name>
    <dbReference type="NCBI Taxonomy" id="561372"/>
    <lineage>
        <taxon>Eukaryota</taxon>
        <taxon>Viridiplantae</taxon>
        <taxon>Streptophyta</taxon>
        <taxon>Embryophyta</taxon>
        <taxon>Tracheophyta</taxon>
        <taxon>Spermatophyta</taxon>
        <taxon>Magnoliopsida</taxon>
        <taxon>eudicotyledons</taxon>
        <taxon>Gunneridae</taxon>
        <taxon>Pentapetalae</taxon>
        <taxon>asterids</taxon>
        <taxon>Cornales</taxon>
        <taxon>Nyssaceae</taxon>
        <taxon>Nyssa</taxon>
    </lineage>
</organism>
<keyword evidence="11" id="KW-1185">Reference proteome</keyword>
<keyword evidence="8" id="KW-0443">Lipid metabolism</keyword>
<keyword evidence="5" id="KW-0378">Hydrolase</keyword>
<dbReference type="GO" id="GO:0047714">
    <property type="term" value="F:galactolipase activity"/>
    <property type="evidence" value="ECO:0007669"/>
    <property type="project" value="UniProtKB-ARBA"/>
</dbReference>